<dbReference type="GeneID" id="120265103"/>
<feature type="domain" description="Reverse transcriptase Ty1/copia-type" evidence="1">
    <location>
        <begin position="119"/>
        <end position="242"/>
    </location>
</feature>
<keyword evidence="2" id="KW-1185">Reference proteome</keyword>
<dbReference type="InterPro" id="IPR013103">
    <property type="entry name" value="RVT_2"/>
</dbReference>
<dbReference type="AlphaFoldDB" id="A0AB40BNI9"/>
<dbReference type="Proteomes" id="UP001515500">
    <property type="component" value="Chromosome 7"/>
</dbReference>
<organism evidence="2 3">
    <name type="scientific">Dioscorea cayennensis subsp. rotundata</name>
    <name type="common">White Guinea yam</name>
    <name type="synonym">Dioscorea rotundata</name>
    <dbReference type="NCBI Taxonomy" id="55577"/>
    <lineage>
        <taxon>Eukaryota</taxon>
        <taxon>Viridiplantae</taxon>
        <taxon>Streptophyta</taxon>
        <taxon>Embryophyta</taxon>
        <taxon>Tracheophyta</taxon>
        <taxon>Spermatophyta</taxon>
        <taxon>Magnoliopsida</taxon>
        <taxon>Liliopsida</taxon>
        <taxon>Dioscoreales</taxon>
        <taxon>Dioscoreaceae</taxon>
        <taxon>Dioscorea</taxon>
    </lineage>
</organism>
<reference evidence="3" key="1">
    <citation type="submission" date="2025-08" db="UniProtKB">
        <authorList>
            <consortium name="RefSeq"/>
        </authorList>
    </citation>
    <scope>IDENTIFICATION</scope>
</reference>
<dbReference type="RefSeq" id="XP_039128948.1">
    <property type="nucleotide sequence ID" value="XM_039273014.1"/>
</dbReference>
<dbReference type="Pfam" id="PF07727">
    <property type="entry name" value="RVT_2"/>
    <property type="match status" value="1"/>
</dbReference>
<gene>
    <name evidence="3" type="primary">LOC120265103</name>
</gene>
<protein>
    <submittedName>
        <fullName evidence="3">Uncharacterized mitochondrial protein AtMg00820-like</fullName>
    </submittedName>
</protein>
<accession>A0AB40BNI9</accession>
<proteinExistence type="predicted"/>
<name>A0AB40BNI9_DIOCR</name>
<evidence type="ECO:0000313" key="3">
    <source>
        <dbReference type="RefSeq" id="XP_039128948.1"/>
    </source>
</evidence>
<evidence type="ECO:0000313" key="2">
    <source>
        <dbReference type="Proteomes" id="UP001515500"/>
    </source>
</evidence>
<sequence>MDPDSKRVYVSQNIQFFEKKSRDTHVPYHEKNEFESTLSIQSNEWSDSSQQLSTLLPCEQIQAAREEKEAPAKYRELREIYNSCSFALLVADPVTYNDAAKDQEWITALNEELEAIRRNETWELVELPKNRKEIGPKWVFKSKLNVDGTLLRRKAHLVAKVFSQHEGIDLEEIFSPIARLESVRLFLAIIAQREWTIYHLDVKMAFLNGEHKEEVFVSQPKGYVIKGREDDVYQLHKTLYGL</sequence>
<evidence type="ECO:0000259" key="1">
    <source>
        <dbReference type="Pfam" id="PF07727"/>
    </source>
</evidence>